<dbReference type="GO" id="GO:0003714">
    <property type="term" value="F:transcription corepressor activity"/>
    <property type="evidence" value="ECO:0007669"/>
    <property type="project" value="TreeGrafter"/>
</dbReference>
<feature type="region of interest" description="Disordered" evidence="1">
    <location>
        <begin position="429"/>
        <end position="449"/>
    </location>
</feature>
<reference evidence="3" key="2">
    <citation type="submission" date="2023-05" db="EMBL/GenBank/DDBJ databases">
        <authorList>
            <consortium name="Lawrence Berkeley National Laboratory"/>
            <person name="Steindorff A."/>
            <person name="Hensen N."/>
            <person name="Bonometti L."/>
            <person name="Westerberg I."/>
            <person name="Brannstrom I.O."/>
            <person name="Guillou S."/>
            <person name="Cros-Aarteil S."/>
            <person name="Calhoun S."/>
            <person name="Haridas S."/>
            <person name="Kuo A."/>
            <person name="Mondo S."/>
            <person name="Pangilinan J."/>
            <person name="Riley R."/>
            <person name="Labutti K."/>
            <person name="Andreopoulos B."/>
            <person name="Lipzen A."/>
            <person name="Chen C."/>
            <person name="Yanf M."/>
            <person name="Daum C."/>
            <person name="Ng V."/>
            <person name="Clum A."/>
            <person name="Ohm R."/>
            <person name="Martin F."/>
            <person name="Silar P."/>
            <person name="Natvig D."/>
            <person name="Lalanne C."/>
            <person name="Gautier V."/>
            <person name="Ament-Velasquez S.L."/>
            <person name="Kruys A."/>
            <person name="Hutchinson M.I."/>
            <person name="Powell A.J."/>
            <person name="Barry K."/>
            <person name="Miller A.N."/>
            <person name="Grigoriev I.V."/>
            <person name="Debuchy R."/>
            <person name="Gladieux P."/>
            <person name="Thoren M.H."/>
            <person name="Johannesson H."/>
        </authorList>
    </citation>
    <scope>NUCLEOTIDE SEQUENCE</scope>
    <source>
        <strain evidence="3">CBS 990.96</strain>
    </source>
</reference>
<dbReference type="GO" id="GO:0003682">
    <property type="term" value="F:chromatin binding"/>
    <property type="evidence" value="ECO:0007669"/>
    <property type="project" value="TreeGrafter"/>
</dbReference>
<organism evidence="3 4">
    <name type="scientific">Podospora fimiseda</name>
    <dbReference type="NCBI Taxonomy" id="252190"/>
    <lineage>
        <taxon>Eukaryota</taxon>
        <taxon>Fungi</taxon>
        <taxon>Dikarya</taxon>
        <taxon>Ascomycota</taxon>
        <taxon>Pezizomycotina</taxon>
        <taxon>Sordariomycetes</taxon>
        <taxon>Sordariomycetidae</taxon>
        <taxon>Sordariales</taxon>
        <taxon>Podosporaceae</taxon>
        <taxon>Podospora</taxon>
    </lineage>
</organism>
<dbReference type="InterPro" id="IPR039553">
    <property type="entry name" value="Prefoldin-like"/>
</dbReference>
<dbReference type="Pfam" id="PF13758">
    <property type="entry name" value="Prefoldin_3"/>
    <property type="match status" value="1"/>
</dbReference>
<proteinExistence type="predicted"/>
<dbReference type="PANTHER" id="PTHR15111">
    <property type="entry name" value="RNA POLYMERASE II SUBUNIT 5-MEDIATING PROTEIN NNX3"/>
    <property type="match status" value="1"/>
</dbReference>
<dbReference type="Proteomes" id="UP001301958">
    <property type="component" value="Unassembled WGS sequence"/>
</dbReference>
<dbReference type="SUPFAM" id="SSF46579">
    <property type="entry name" value="Prefoldin"/>
    <property type="match status" value="1"/>
</dbReference>
<feature type="region of interest" description="Disordered" evidence="1">
    <location>
        <begin position="312"/>
        <end position="352"/>
    </location>
</feature>
<dbReference type="EMBL" id="MU865297">
    <property type="protein sequence ID" value="KAK4230690.1"/>
    <property type="molecule type" value="Genomic_DNA"/>
</dbReference>
<feature type="domain" description="DUF3835" evidence="2">
    <location>
        <begin position="524"/>
        <end position="602"/>
    </location>
</feature>
<dbReference type="GO" id="GO:0019212">
    <property type="term" value="F:phosphatase inhibitor activity"/>
    <property type="evidence" value="ECO:0007669"/>
    <property type="project" value="TreeGrafter"/>
</dbReference>
<reference evidence="3" key="1">
    <citation type="journal article" date="2023" name="Mol. Phylogenet. Evol.">
        <title>Genome-scale phylogeny and comparative genomics of the fungal order Sordariales.</title>
        <authorList>
            <person name="Hensen N."/>
            <person name="Bonometti L."/>
            <person name="Westerberg I."/>
            <person name="Brannstrom I.O."/>
            <person name="Guillou S."/>
            <person name="Cros-Aarteil S."/>
            <person name="Calhoun S."/>
            <person name="Haridas S."/>
            <person name="Kuo A."/>
            <person name="Mondo S."/>
            <person name="Pangilinan J."/>
            <person name="Riley R."/>
            <person name="LaButti K."/>
            <person name="Andreopoulos B."/>
            <person name="Lipzen A."/>
            <person name="Chen C."/>
            <person name="Yan M."/>
            <person name="Daum C."/>
            <person name="Ng V."/>
            <person name="Clum A."/>
            <person name="Steindorff A."/>
            <person name="Ohm R.A."/>
            <person name="Martin F."/>
            <person name="Silar P."/>
            <person name="Natvig D.O."/>
            <person name="Lalanne C."/>
            <person name="Gautier V."/>
            <person name="Ament-Velasquez S.L."/>
            <person name="Kruys A."/>
            <person name="Hutchinson M.I."/>
            <person name="Powell A.J."/>
            <person name="Barry K."/>
            <person name="Miller A.N."/>
            <person name="Grigoriev I.V."/>
            <person name="Debuchy R."/>
            <person name="Gladieux P."/>
            <person name="Hiltunen Thoren M."/>
            <person name="Johannesson H."/>
        </authorList>
    </citation>
    <scope>NUCLEOTIDE SEQUENCE</scope>
    <source>
        <strain evidence="3">CBS 990.96</strain>
    </source>
</reference>
<evidence type="ECO:0000256" key="1">
    <source>
        <dbReference type="SAM" id="MobiDB-lite"/>
    </source>
</evidence>
<evidence type="ECO:0000313" key="3">
    <source>
        <dbReference type="EMBL" id="KAK4230690.1"/>
    </source>
</evidence>
<evidence type="ECO:0000259" key="2">
    <source>
        <dbReference type="Pfam" id="PF12927"/>
    </source>
</evidence>
<dbReference type="InterPro" id="IPR024325">
    <property type="entry name" value="DUF3835"/>
</dbReference>
<protein>
    <submittedName>
        <fullName evidence="3">Prefoldin subunit-domain-containing protein</fullName>
    </submittedName>
</protein>
<comment type="caution">
    <text evidence="3">The sequence shown here is derived from an EMBL/GenBank/DDBJ whole genome shotgun (WGS) entry which is preliminary data.</text>
</comment>
<keyword evidence="4" id="KW-1185">Reference proteome</keyword>
<dbReference type="GO" id="GO:0000122">
    <property type="term" value="P:negative regulation of transcription by RNA polymerase II"/>
    <property type="evidence" value="ECO:0007669"/>
    <property type="project" value="TreeGrafter"/>
</dbReference>
<feature type="compositionally biased region" description="Acidic residues" evidence="1">
    <location>
        <begin position="316"/>
        <end position="347"/>
    </location>
</feature>
<gene>
    <name evidence="3" type="ORF">QBC38DRAFT_468562</name>
</gene>
<dbReference type="AlphaFoldDB" id="A0AAN7H718"/>
<dbReference type="Pfam" id="PF12927">
    <property type="entry name" value="DUF3835"/>
    <property type="match status" value="1"/>
</dbReference>
<accession>A0AAN7H718</accession>
<name>A0AAN7H718_9PEZI</name>
<sequence length="606" mass="67221">MAQPKDHLSDLDRHVQLLEGKVNQLRASLSHWQQWYLEYSSLKEEIEELPKETPPQEELRRIRRDFDGRVLTPKELDEIIGKPDLRDVNQIIGILSRRLDYVEKNIDTLGKQLQTEENRLAAASVVANPDTPNDEESGLPITDIIEELDEDDNVVNYRLQSGRDIAPKVVDALKKAGLEEKDIPESEAENNKPQETTPVVTDRKGKGKAVENQAKLDTSSTTRALNPVTNDSSPTIKKTVSFAEDTKPGHGEEVEQPMSRAAQQLEELMKFAKEQEAIDMSTAVMPESESEEDRQLRREMLAYSMSEIGPVVAELQLEEGDFDDDDDDDDDDQSWDMYSDEDDDEDDLGRSKHSVLNSDYIARMQELEKRLGVQSAFTVDRSQSQPPKKAIEGIGKIAVVKDVVSETPAAAPKVKERKSVSFSTTLDIAPDTVSKPAPPVKSAKPKVDPIGDVVEKTADVQLAEAPEPAPKRVSRFKKERALGVPIAAPAGGLVPPGPLQLSTKFVQNQGVIPTEPTPPEDLAIAPAVVERVTPTEVPEPDDMDNVLLYQAAAVEYNEKRNRLIQQQGGFAEREFADPDGRVPLDEELGGPKKMSKFKAARLAKLQ</sequence>
<dbReference type="InterPro" id="IPR052255">
    <property type="entry name" value="RNA_pol_II_subunit5-mediator"/>
</dbReference>
<feature type="compositionally biased region" description="Polar residues" evidence="1">
    <location>
        <begin position="215"/>
        <end position="238"/>
    </location>
</feature>
<evidence type="ECO:0000313" key="4">
    <source>
        <dbReference type="Proteomes" id="UP001301958"/>
    </source>
</evidence>
<dbReference type="PANTHER" id="PTHR15111:SF0">
    <property type="entry name" value="UNCONVENTIONAL PREFOLDIN RPB5 INTERACTOR 1"/>
    <property type="match status" value="1"/>
</dbReference>
<feature type="region of interest" description="Disordered" evidence="1">
    <location>
        <begin position="180"/>
        <end position="240"/>
    </location>
</feature>
<feature type="compositionally biased region" description="Basic and acidic residues" evidence="1">
    <location>
        <begin position="180"/>
        <end position="192"/>
    </location>
</feature>